<dbReference type="Proteomes" id="UP000504603">
    <property type="component" value="Unplaced"/>
</dbReference>
<evidence type="ECO:0000256" key="14">
    <source>
        <dbReference type="ARBA" id="ARBA00024363"/>
    </source>
</evidence>
<dbReference type="GO" id="GO:0140359">
    <property type="term" value="F:ABC-type transporter activity"/>
    <property type="evidence" value="ECO:0007669"/>
    <property type="project" value="InterPro"/>
</dbReference>
<comment type="subcellular location">
    <subcellularLocation>
        <location evidence="1">Mitochondrion inner membrane</location>
        <topology evidence="1">Multi-pass membrane protein</topology>
    </subcellularLocation>
</comment>
<evidence type="ECO:0000256" key="2">
    <source>
        <dbReference type="ARBA" id="ARBA00011738"/>
    </source>
</evidence>
<feature type="region of interest" description="Disordered" evidence="15">
    <location>
        <begin position="124"/>
        <end position="148"/>
    </location>
</feature>
<dbReference type="PANTHER" id="PTHR24221:SF402">
    <property type="entry name" value="IRON-SULFUR CLUSTERS TRANSPORTER ABCB7, MITOCHONDRIAL"/>
    <property type="match status" value="1"/>
</dbReference>
<dbReference type="InterPro" id="IPR039421">
    <property type="entry name" value="Type_1_exporter"/>
</dbReference>
<keyword evidence="10" id="KW-0408">Iron</keyword>
<evidence type="ECO:0000256" key="7">
    <source>
        <dbReference type="ARBA" id="ARBA00022840"/>
    </source>
</evidence>
<dbReference type="PROSITE" id="PS50929">
    <property type="entry name" value="ABC_TM1F"/>
    <property type="match status" value="1"/>
</dbReference>
<evidence type="ECO:0000256" key="10">
    <source>
        <dbReference type="ARBA" id="ARBA00023004"/>
    </source>
</evidence>
<proteinExistence type="inferred from homology"/>
<dbReference type="SUPFAM" id="SSF90123">
    <property type="entry name" value="ABC transporter transmembrane region"/>
    <property type="match status" value="1"/>
</dbReference>
<dbReference type="Pfam" id="PF00005">
    <property type="entry name" value="ABC_tran"/>
    <property type="match status" value="1"/>
</dbReference>
<evidence type="ECO:0000256" key="9">
    <source>
        <dbReference type="ARBA" id="ARBA00022989"/>
    </source>
</evidence>
<evidence type="ECO:0000256" key="6">
    <source>
        <dbReference type="ARBA" id="ARBA00022741"/>
    </source>
</evidence>
<evidence type="ECO:0000256" key="15">
    <source>
        <dbReference type="SAM" id="MobiDB-lite"/>
    </source>
</evidence>
<feature type="transmembrane region" description="Helical" evidence="16">
    <location>
        <begin position="419"/>
        <end position="440"/>
    </location>
</feature>
<dbReference type="KEGG" id="mcha:111018026"/>
<gene>
    <name evidence="20" type="primary">LOC111018026</name>
</gene>
<dbReference type="GO" id="GO:0016887">
    <property type="term" value="F:ATP hydrolysis activity"/>
    <property type="evidence" value="ECO:0007669"/>
    <property type="project" value="InterPro"/>
</dbReference>
<keyword evidence="13 16" id="KW-0472">Membrane</keyword>
<feature type="transmembrane region" description="Helical" evidence="16">
    <location>
        <begin position="333"/>
        <end position="354"/>
    </location>
</feature>
<evidence type="ECO:0000313" key="20">
    <source>
        <dbReference type="RefSeq" id="XP_022149644.1"/>
    </source>
</evidence>
<dbReference type="InterPro" id="IPR003593">
    <property type="entry name" value="AAA+_ATPase"/>
</dbReference>
<feature type="transmembrane region" description="Helical" evidence="16">
    <location>
        <begin position="215"/>
        <end position="239"/>
    </location>
</feature>
<keyword evidence="5 16" id="KW-0812">Transmembrane</keyword>
<evidence type="ECO:0000256" key="4">
    <source>
        <dbReference type="ARBA" id="ARBA00022496"/>
    </source>
</evidence>
<feature type="compositionally biased region" description="Low complexity" evidence="15">
    <location>
        <begin position="124"/>
        <end position="137"/>
    </location>
</feature>
<dbReference type="RefSeq" id="XP_022149644.1">
    <property type="nucleotide sequence ID" value="XM_022293952.1"/>
</dbReference>
<evidence type="ECO:0000256" key="16">
    <source>
        <dbReference type="SAM" id="Phobius"/>
    </source>
</evidence>
<feature type="domain" description="ABC transmembrane type-1" evidence="18">
    <location>
        <begin position="175"/>
        <end position="476"/>
    </location>
</feature>
<dbReference type="FunFam" id="3.40.50.300:FF:001038">
    <property type="entry name" value="ABC transporter B family member 25"/>
    <property type="match status" value="1"/>
</dbReference>
<evidence type="ECO:0000256" key="1">
    <source>
        <dbReference type="ARBA" id="ARBA00004448"/>
    </source>
</evidence>
<evidence type="ECO:0000259" key="17">
    <source>
        <dbReference type="PROSITE" id="PS50893"/>
    </source>
</evidence>
<sequence length="761" mass="83226">MLAACRCIGATELIQVNGRNFTSPKSGAAFLLYCNRNYNNLPTGAVGSISDRHLSLGSNFSRTHDDRILPISGRDSRSFSTCRSNSNPLNRVHAFLSDPSPSPSTRGLSPGSMLNWRLVFSTSSGNGSGAASPNSRSTKPTSKGSESQVADMKILRTLASYLWMKDNSEFHLRVIMALGFLVGAKILNVQVPFLFKLAVDWLTTASGNAAALASFTAANSTMLTLFATPAAVLAGYGIARSGASAFNELRTAVFSKVALRTIRSVSRKVFSHLHDLDLQYHLSRETGALSRTIDRGSRAINFILSAMVFNVVPTILEISMVSGILAYKFGAPFALITSLSVTAYVIFTLTVTQWRTKFRKAMNKADNDANTRAIDSLINYETVKYFNNEAYEANKYDEYLKKYEDAALKTQRSLASLNFGQNVIFSTALSTAMVLCSHGVMSGNMTVGDLVMVNGLLFQLSLPLNFLGSVYRETIQSLVDMKSMFQLLEERADIRDKDNTKPLKLDGGSIEFDNVHFSYLAERKILDGVSFVVPAGKSVAIVGTSGSGKSTILRLLFRFFDIHSGSIKIDGQDVREVTLDSLRKFVGVVPQDLVLFNDTIFHNIHYGRLSATKEEVYDAAQRAAIHDTIMNFPQQYSTVVGERGLKLSGGEKQRVALARAFLKAPSILLCDEATSALDSTTEAEILTALKSLANNRTSIFIAHRLTTAMQCDEIIVLENGKVIEQGPHEVLLSNAGRYAQLWGQQNNTIDALETAVKLEAQ</sequence>
<evidence type="ECO:0000313" key="19">
    <source>
        <dbReference type="Proteomes" id="UP000504603"/>
    </source>
</evidence>
<dbReference type="PROSITE" id="PS00211">
    <property type="entry name" value="ABC_TRANSPORTER_1"/>
    <property type="match status" value="1"/>
</dbReference>
<dbReference type="Pfam" id="PF00664">
    <property type="entry name" value="ABC_membrane"/>
    <property type="match status" value="1"/>
</dbReference>
<feature type="transmembrane region" description="Helical" evidence="16">
    <location>
        <begin position="299"/>
        <end position="327"/>
    </location>
</feature>
<feature type="compositionally biased region" description="Polar residues" evidence="15">
    <location>
        <begin position="138"/>
        <end position="148"/>
    </location>
</feature>
<feature type="transmembrane region" description="Helical" evidence="16">
    <location>
        <begin position="174"/>
        <end position="195"/>
    </location>
</feature>
<dbReference type="InterPro" id="IPR003439">
    <property type="entry name" value="ABC_transporter-like_ATP-bd"/>
</dbReference>
<keyword evidence="3" id="KW-0813">Transport</keyword>
<comment type="similarity">
    <text evidence="14">Belongs to the ABC transporter superfamily. ABCB family. Heavy Metal importer (TC 3.A.1.210) subfamily.</text>
</comment>
<dbReference type="FunFam" id="1.20.1560.10:FF:000004">
    <property type="entry name" value="ATP-binding cassette sub-family B member 7"/>
    <property type="match status" value="1"/>
</dbReference>
<dbReference type="GeneID" id="111018026"/>
<keyword evidence="19" id="KW-1185">Reference proteome</keyword>
<dbReference type="InterPro" id="IPR011527">
    <property type="entry name" value="ABC1_TM_dom"/>
</dbReference>
<keyword evidence="12" id="KW-0496">Mitochondrion</keyword>
<evidence type="ECO:0000256" key="3">
    <source>
        <dbReference type="ARBA" id="ARBA00022448"/>
    </source>
</evidence>
<dbReference type="Gene3D" id="1.20.1560.10">
    <property type="entry name" value="ABC transporter type 1, transmembrane domain"/>
    <property type="match status" value="1"/>
</dbReference>
<dbReference type="GO" id="GO:0006879">
    <property type="term" value="P:intracellular iron ion homeostasis"/>
    <property type="evidence" value="ECO:0007669"/>
    <property type="project" value="TreeGrafter"/>
</dbReference>
<feature type="domain" description="ABC transporter" evidence="17">
    <location>
        <begin position="510"/>
        <end position="744"/>
    </location>
</feature>
<dbReference type="CDD" id="cd18582">
    <property type="entry name" value="ABC_6TM_ATM1_ABCB7"/>
    <property type="match status" value="1"/>
</dbReference>
<evidence type="ECO:0000256" key="5">
    <source>
        <dbReference type="ARBA" id="ARBA00022692"/>
    </source>
</evidence>
<reference evidence="20" key="1">
    <citation type="submission" date="2025-08" db="UniProtKB">
        <authorList>
            <consortium name="RefSeq"/>
        </authorList>
    </citation>
    <scope>IDENTIFICATION</scope>
    <source>
        <strain evidence="20">OHB3-1</strain>
    </source>
</reference>
<dbReference type="AlphaFoldDB" id="A0A6J1D7N0"/>
<evidence type="ECO:0000256" key="13">
    <source>
        <dbReference type="ARBA" id="ARBA00023136"/>
    </source>
</evidence>
<accession>A0A6J1D7N0</accession>
<keyword evidence="8" id="KW-0809">Transit peptide</keyword>
<name>A0A6J1D7N0_MOMCH</name>
<evidence type="ECO:0000259" key="18">
    <source>
        <dbReference type="PROSITE" id="PS50929"/>
    </source>
</evidence>
<comment type="subunit">
    <text evidence="2">Homodimer.</text>
</comment>
<dbReference type="GO" id="GO:0005743">
    <property type="term" value="C:mitochondrial inner membrane"/>
    <property type="evidence" value="ECO:0007669"/>
    <property type="project" value="UniProtKB-SubCell"/>
</dbReference>
<dbReference type="GO" id="GO:0006826">
    <property type="term" value="P:iron ion transport"/>
    <property type="evidence" value="ECO:0007669"/>
    <property type="project" value="UniProtKB-KW"/>
</dbReference>
<keyword evidence="9 16" id="KW-1133">Transmembrane helix</keyword>
<dbReference type="GO" id="GO:0005524">
    <property type="term" value="F:ATP binding"/>
    <property type="evidence" value="ECO:0007669"/>
    <property type="project" value="UniProtKB-KW"/>
</dbReference>
<dbReference type="InterPro" id="IPR036640">
    <property type="entry name" value="ABC1_TM_sf"/>
</dbReference>
<dbReference type="CDD" id="cd03253">
    <property type="entry name" value="ABCC_ATM1_transporter"/>
    <property type="match status" value="1"/>
</dbReference>
<keyword evidence="6" id="KW-0547">Nucleotide-binding</keyword>
<evidence type="ECO:0000256" key="12">
    <source>
        <dbReference type="ARBA" id="ARBA00023128"/>
    </source>
</evidence>
<dbReference type="SMART" id="SM00382">
    <property type="entry name" value="AAA"/>
    <property type="match status" value="1"/>
</dbReference>
<dbReference type="PANTHER" id="PTHR24221">
    <property type="entry name" value="ATP-BINDING CASSETTE SUB-FAMILY B"/>
    <property type="match status" value="1"/>
</dbReference>
<keyword evidence="4" id="KW-0410">Iron transport</keyword>
<dbReference type="OrthoDB" id="6500128at2759"/>
<dbReference type="Gene3D" id="3.40.50.300">
    <property type="entry name" value="P-loop containing nucleotide triphosphate hydrolases"/>
    <property type="match status" value="1"/>
</dbReference>
<keyword evidence="11" id="KW-0406">Ion transport</keyword>
<evidence type="ECO:0000256" key="11">
    <source>
        <dbReference type="ARBA" id="ARBA00023065"/>
    </source>
</evidence>
<protein>
    <submittedName>
        <fullName evidence="20">ABC transporter B family member 25, mitochondrial</fullName>
    </submittedName>
</protein>
<organism evidence="19 20">
    <name type="scientific">Momordica charantia</name>
    <name type="common">Bitter gourd</name>
    <name type="synonym">Balsam pear</name>
    <dbReference type="NCBI Taxonomy" id="3673"/>
    <lineage>
        <taxon>Eukaryota</taxon>
        <taxon>Viridiplantae</taxon>
        <taxon>Streptophyta</taxon>
        <taxon>Embryophyta</taxon>
        <taxon>Tracheophyta</taxon>
        <taxon>Spermatophyta</taxon>
        <taxon>Magnoliopsida</taxon>
        <taxon>eudicotyledons</taxon>
        <taxon>Gunneridae</taxon>
        <taxon>Pentapetalae</taxon>
        <taxon>rosids</taxon>
        <taxon>fabids</taxon>
        <taxon>Cucurbitales</taxon>
        <taxon>Cucurbitaceae</taxon>
        <taxon>Momordiceae</taxon>
        <taxon>Momordica</taxon>
    </lineage>
</organism>
<evidence type="ECO:0000256" key="8">
    <source>
        <dbReference type="ARBA" id="ARBA00022946"/>
    </source>
</evidence>
<dbReference type="InterPro" id="IPR027417">
    <property type="entry name" value="P-loop_NTPase"/>
</dbReference>
<dbReference type="InterPro" id="IPR017871">
    <property type="entry name" value="ABC_transporter-like_CS"/>
</dbReference>
<keyword evidence="7" id="KW-0067">ATP-binding</keyword>
<dbReference type="PROSITE" id="PS50893">
    <property type="entry name" value="ABC_TRANSPORTER_2"/>
    <property type="match status" value="1"/>
</dbReference>
<dbReference type="SUPFAM" id="SSF52540">
    <property type="entry name" value="P-loop containing nucleoside triphosphate hydrolases"/>
    <property type="match status" value="1"/>
</dbReference>